<dbReference type="GO" id="GO:0032259">
    <property type="term" value="P:methylation"/>
    <property type="evidence" value="ECO:0007669"/>
    <property type="project" value="UniProtKB-KW"/>
</dbReference>
<dbReference type="RefSeq" id="WP_245918417.1">
    <property type="nucleotide sequence ID" value="NZ_BFAZ01000009.1"/>
</dbReference>
<dbReference type="PROSITE" id="PS01183">
    <property type="entry name" value="UBIE_1"/>
    <property type="match status" value="1"/>
</dbReference>
<keyword evidence="3" id="KW-0949">S-adenosyl-L-methionine</keyword>
<organism evidence="4 5">
    <name type="scientific">Leptospira ellinghausenii</name>
    <dbReference type="NCBI Taxonomy" id="1917822"/>
    <lineage>
        <taxon>Bacteria</taxon>
        <taxon>Pseudomonadati</taxon>
        <taxon>Spirochaetota</taxon>
        <taxon>Spirochaetia</taxon>
        <taxon>Leptospirales</taxon>
        <taxon>Leptospiraceae</taxon>
        <taxon>Leptospira</taxon>
    </lineage>
</organism>
<dbReference type="InterPro" id="IPR023576">
    <property type="entry name" value="UbiE/COQ5_MeTrFase_CS"/>
</dbReference>
<keyword evidence="5" id="KW-1185">Reference proteome</keyword>
<accession>A0A2P2DF27</accession>
<reference evidence="5" key="1">
    <citation type="journal article" date="2019" name="Microbiol. Immunol.">
        <title>Molecular and phenotypic characterization of Leptospira johnsonii sp. nov., Leptospira ellinghausenii sp. nov. and Leptospira ryugenii sp. nov. isolated from soil and water in Japan.</title>
        <authorList>
            <person name="Masuzawa T."/>
            <person name="Saito M."/>
            <person name="Nakao R."/>
            <person name="Nikaido Y."/>
            <person name="Matsumoto M."/>
            <person name="Ogawa M."/>
            <person name="Yokoyama M."/>
            <person name="Hidaka Y."/>
            <person name="Tomita J."/>
            <person name="Sakakibara K."/>
            <person name="Suzuki K."/>
            <person name="Yasuda S."/>
            <person name="Sato H."/>
            <person name="Yamaguchi M."/>
            <person name="Yoshida S.I."/>
            <person name="Koizumi N."/>
            <person name="Kawamura Y."/>
        </authorList>
    </citation>
    <scope>NUCLEOTIDE SEQUENCE [LARGE SCALE GENOMIC DNA]</scope>
    <source>
        <strain evidence="5">E18</strain>
    </source>
</reference>
<comment type="caution">
    <text evidence="4">The sequence shown here is derived from an EMBL/GenBank/DDBJ whole genome shotgun (WGS) entry which is preliminary data.</text>
</comment>
<keyword evidence="2" id="KW-0808">Transferase</keyword>
<dbReference type="AlphaFoldDB" id="A0A2P2DF27"/>
<sequence>MDKEIQNYHQSLSQTEQEICNLLYDVINTSLSKSEHKLWLTQAKKIQWDYKTL</sequence>
<proteinExistence type="predicted"/>
<name>A0A2P2DF27_9LEPT</name>
<keyword evidence="1" id="KW-0489">Methyltransferase</keyword>
<dbReference type="GO" id="GO:0008168">
    <property type="term" value="F:methyltransferase activity"/>
    <property type="evidence" value="ECO:0007669"/>
    <property type="project" value="UniProtKB-KW"/>
</dbReference>
<dbReference type="Proteomes" id="UP000245206">
    <property type="component" value="Unassembled WGS sequence"/>
</dbReference>
<evidence type="ECO:0000256" key="3">
    <source>
        <dbReference type="ARBA" id="ARBA00022691"/>
    </source>
</evidence>
<protein>
    <submittedName>
        <fullName evidence="4">Uncharacterized protein</fullName>
    </submittedName>
</protein>
<evidence type="ECO:0000313" key="4">
    <source>
        <dbReference type="EMBL" id="GBF43235.1"/>
    </source>
</evidence>
<evidence type="ECO:0000313" key="5">
    <source>
        <dbReference type="Proteomes" id="UP000245206"/>
    </source>
</evidence>
<evidence type="ECO:0000256" key="2">
    <source>
        <dbReference type="ARBA" id="ARBA00022679"/>
    </source>
</evidence>
<dbReference type="EMBL" id="BFAZ01000009">
    <property type="protein sequence ID" value="GBF43235.1"/>
    <property type="molecule type" value="Genomic_DNA"/>
</dbReference>
<gene>
    <name evidence="4" type="ORF">LPTSP2_25320</name>
</gene>
<evidence type="ECO:0000256" key="1">
    <source>
        <dbReference type="ARBA" id="ARBA00022603"/>
    </source>
</evidence>